<comment type="function">
    <text evidence="6">Forms part of the ribosomal stalk, playing a central role in the interaction of the ribosome with GTP-bound translation factors.</text>
</comment>
<name>A0A133UTK8_9EURY</name>
<dbReference type="InterPro" id="IPR040637">
    <property type="entry name" value="Ribosomal_uL10-like_insert"/>
</dbReference>
<evidence type="ECO:0000256" key="3">
    <source>
        <dbReference type="ARBA" id="ARBA00022884"/>
    </source>
</evidence>
<evidence type="ECO:0000259" key="8">
    <source>
        <dbReference type="Pfam" id="PF17777"/>
    </source>
</evidence>
<dbReference type="InterPro" id="IPR043164">
    <property type="entry name" value="Ribosomal_uL10-like_insert_sf"/>
</dbReference>
<keyword evidence="3 6" id="KW-0694">RNA-binding</keyword>
<dbReference type="Gene3D" id="3.90.105.20">
    <property type="match status" value="1"/>
</dbReference>
<dbReference type="PANTHER" id="PTHR45699:SF3">
    <property type="entry name" value="LARGE RIBOSOMAL SUBUNIT PROTEIN UL10"/>
    <property type="match status" value="1"/>
</dbReference>
<dbReference type="PATRIC" id="fig|1698267.3.peg.1042"/>
<keyword evidence="2 6" id="KW-0699">rRNA-binding</keyword>
<dbReference type="GO" id="GO:0022625">
    <property type="term" value="C:cytosolic large ribosomal subunit"/>
    <property type="evidence" value="ECO:0007669"/>
    <property type="project" value="TreeGrafter"/>
</dbReference>
<comment type="caution">
    <text evidence="9">The sequence shown here is derived from an EMBL/GenBank/DDBJ whole genome shotgun (WGS) entry which is preliminary data.</text>
</comment>
<dbReference type="NCBIfam" id="NF003098">
    <property type="entry name" value="PRK04019.1-5"/>
    <property type="match status" value="1"/>
</dbReference>
<feature type="region of interest" description="Disordered" evidence="7">
    <location>
        <begin position="290"/>
        <end position="345"/>
    </location>
</feature>
<evidence type="ECO:0000313" key="9">
    <source>
        <dbReference type="EMBL" id="KXA97499.1"/>
    </source>
</evidence>
<dbReference type="CDD" id="cd05795">
    <property type="entry name" value="Ribosomal_P0_L10e"/>
    <property type="match status" value="1"/>
</dbReference>
<evidence type="ECO:0000256" key="6">
    <source>
        <dbReference type="HAMAP-Rule" id="MF_00280"/>
    </source>
</evidence>
<comment type="similarity">
    <text evidence="1 6">Belongs to the universal ribosomal protein uL10 family.</text>
</comment>
<dbReference type="AlphaFoldDB" id="A0A133UTK8"/>
<sequence length="345" mass="37968">MSAAPQASVAPWKRELVEELKQKLKKYPVIGVLDISGIPAKQFQQIRELLRDKAEIKVSRKVLLQIAIEKGSENQAELEKLAKFIEGPSALVFTEMDPFKLWKLLEENRTTAPAKPGMESPRDIVIPEGETDFSPGPIVGELQQAGVNARIQAGKVMVLEDSKIVEEGEPIPEEKVSVLSRFGIEPREIGFELRAAYADGTVFPGDVLKVDTEKAVEDIQAAFMNSVKLSLGVQFPTEQSLPLMLGQASSQAQNLALNIRLFTPETMPHILSKASTEMFSLASKISSKDPEAVGEKLNSELNIKKPAGEGKKEEKEDKEKAEKEVEDTKEEQEEESSASLGGLFE</sequence>
<dbReference type="InterPro" id="IPR050323">
    <property type="entry name" value="Ribosomal_protein_uL10"/>
</dbReference>
<dbReference type="GO" id="GO:0002181">
    <property type="term" value="P:cytoplasmic translation"/>
    <property type="evidence" value="ECO:0007669"/>
    <property type="project" value="TreeGrafter"/>
</dbReference>
<dbReference type="SUPFAM" id="SSF160369">
    <property type="entry name" value="Ribosomal protein L10-like"/>
    <property type="match status" value="1"/>
</dbReference>
<dbReference type="PANTHER" id="PTHR45699">
    <property type="entry name" value="60S ACIDIC RIBOSOMAL PROTEIN P0"/>
    <property type="match status" value="1"/>
</dbReference>
<dbReference type="Gene3D" id="6.10.140.760">
    <property type="match status" value="1"/>
</dbReference>
<evidence type="ECO:0000256" key="2">
    <source>
        <dbReference type="ARBA" id="ARBA00022730"/>
    </source>
</evidence>
<dbReference type="Gene3D" id="3.30.70.1730">
    <property type="match status" value="1"/>
</dbReference>
<keyword evidence="4 6" id="KW-0689">Ribosomal protein</keyword>
<keyword evidence="5 6" id="KW-0687">Ribonucleoprotein</keyword>
<organism evidence="9 10">
    <name type="scientific">candidate division MSBL1 archaeon SCGC-AAA259I09</name>
    <dbReference type="NCBI Taxonomy" id="1698267"/>
    <lineage>
        <taxon>Archaea</taxon>
        <taxon>Methanobacteriati</taxon>
        <taxon>Methanobacteriota</taxon>
        <taxon>candidate division MSBL1</taxon>
    </lineage>
</organism>
<dbReference type="HAMAP" id="MF_00280">
    <property type="entry name" value="Ribosomal_uL10_arch"/>
    <property type="match status" value="1"/>
</dbReference>
<reference evidence="9 10" key="1">
    <citation type="journal article" date="2016" name="Sci. Rep.">
        <title>Metabolic traits of an uncultured archaeal lineage -MSBL1- from brine pools of the Red Sea.</title>
        <authorList>
            <person name="Mwirichia R."/>
            <person name="Alam I."/>
            <person name="Rashid M."/>
            <person name="Vinu M."/>
            <person name="Ba-Alawi W."/>
            <person name="Anthony Kamau A."/>
            <person name="Kamanda Ngugi D."/>
            <person name="Goker M."/>
            <person name="Klenk H.P."/>
            <person name="Bajic V."/>
            <person name="Stingl U."/>
        </authorList>
    </citation>
    <scope>NUCLEOTIDE SEQUENCE [LARGE SCALE GENOMIC DNA]</scope>
    <source>
        <strain evidence="9">SCGC-AAA259I09</strain>
    </source>
</reference>
<feature type="domain" description="Large ribosomal subunit protein uL10-like insertion" evidence="8">
    <location>
        <begin position="114"/>
        <end position="184"/>
    </location>
</feature>
<protein>
    <recommendedName>
        <fullName evidence="6">Large ribosomal subunit protein uL10</fullName>
    </recommendedName>
    <alternativeName>
        <fullName evidence="6">Acidic ribosomal protein P0 homolog</fullName>
    </alternativeName>
</protein>
<dbReference type="GO" id="GO:0003735">
    <property type="term" value="F:structural constituent of ribosome"/>
    <property type="evidence" value="ECO:0007669"/>
    <property type="project" value="TreeGrafter"/>
</dbReference>
<dbReference type="InterPro" id="IPR001790">
    <property type="entry name" value="Ribosomal_uL10"/>
</dbReference>
<gene>
    <name evidence="6" type="primary">rpl10</name>
    <name evidence="6" type="synonym">rplP0</name>
    <name evidence="9" type="ORF">AKJ37_02895</name>
</gene>
<feature type="compositionally biased region" description="Acidic residues" evidence="7">
    <location>
        <begin position="324"/>
        <end position="336"/>
    </location>
</feature>
<comment type="subunit">
    <text evidence="6">Part of the 50S ribosomal subunit. Forms part of the ribosomal stalk which helps the ribosome interact with GTP-bound translation factors. Forms a heptameric L10(L12)2(L12)2(L12)2 complex, where L10 forms an elongated spine to which the L12 dimers bind in a sequential fashion.</text>
</comment>
<accession>A0A133UTK8</accession>
<dbReference type="InterPro" id="IPR022909">
    <property type="entry name" value="Ribosomal_uL10_arc"/>
</dbReference>
<dbReference type="Pfam" id="PF17777">
    <property type="entry name" value="RL10P_insert"/>
    <property type="match status" value="1"/>
</dbReference>
<dbReference type="InterPro" id="IPR043141">
    <property type="entry name" value="Ribosomal_uL10-like_sf"/>
</dbReference>
<dbReference type="GO" id="GO:0000027">
    <property type="term" value="P:ribosomal large subunit assembly"/>
    <property type="evidence" value="ECO:0007669"/>
    <property type="project" value="TreeGrafter"/>
</dbReference>
<dbReference type="EMBL" id="LHXR01000028">
    <property type="protein sequence ID" value="KXA97499.1"/>
    <property type="molecule type" value="Genomic_DNA"/>
</dbReference>
<evidence type="ECO:0000313" key="10">
    <source>
        <dbReference type="Proteomes" id="UP000070463"/>
    </source>
</evidence>
<dbReference type="Pfam" id="PF00466">
    <property type="entry name" value="Ribosomal_L10"/>
    <property type="match status" value="1"/>
</dbReference>
<evidence type="ECO:0000256" key="5">
    <source>
        <dbReference type="ARBA" id="ARBA00023274"/>
    </source>
</evidence>
<proteinExistence type="inferred from homology"/>
<evidence type="ECO:0000256" key="7">
    <source>
        <dbReference type="SAM" id="MobiDB-lite"/>
    </source>
</evidence>
<feature type="compositionally biased region" description="Basic and acidic residues" evidence="7">
    <location>
        <begin position="290"/>
        <end position="323"/>
    </location>
</feature>
<evidence type="ECO:0000256" key="1">
    <source>
        <dbReference type="ARBA" id="ARBA00008889"/>
    </source>
</evidence>
<dbReference type="GO" id="GO:0070180">
    <property type="term" value="F:large ribosomal subunit rRNA binding"/>
    <property type="evidence" value="ECO:0007669"/>
    <property type="project" value="UniProtKB-UniRule"/>
</dbReference>
<evidence type="ECO:0000256" key="4">
    <source>
        <dbReference type="ARBA" id="ARBA00022980"/>
    </source>
</evidence>
<dbReference type="Proteomes" id="UP000070463">
    <property type="component" value="Unassembled WGS sequence"/>
</dbReference>
<keyword evidence="10" id="KW-1185">Reference proteome</keyword>